<keyword evidence="4" id="KW-1185">Reference proteome</keyword>
<evidence type="ECO:0008006" key="5">
    <source>
        <dbReference type="Google" id="ProtNLM"/>
    </source>
</evidence>
<evidence type="ECO:0000259" key="2">
    <source>
        <dbReference type="SMART" id="SM01204"/>
    </source>
</evidence>
<dbReference type="Pfam" id="PF08495">
    <property type="entry name" value="FIST"/>
    <property type="match status" value="1"/>
</dbReference>
<dbReference type="InterPro" id="IPR019494">
    <property type="entry name" value="FIST_C"/>
</dbReference>
<dbReference type="InterPro" id="IPR013702">
    <property type="entry name" value="FIST_domain_N"/>
</dbReference>
<dbReference type="SMART" id="SM00897">
    <property type="entry name" value="FIST"/>
    <property type="match status" value="1"/>
</dbReference>
<sequence>MTTGMSHVSSTGTATRWFGTGHSTLTDPAAAGAEAAGTALAGRDAAVVFVFCSVGYHVPELFDALRAQAGADTVIVGCTTSGQLADGRVSRAGVAITAWGGAGFTVRTKIARAVTGRLREAGAEAAACLAGLDGEHKALLMIGDGLTGTQHEIVRGAFSVVGAAIPLVGGYAGDDLTYVRTYQFHGGRDGVEIMSDAVIGIAIGSDGPMGVGIAHGWRKEGDALVVTSSNGGRILELDGEPALDVFLRRLGVDDSALDDITAFRDLAFHHPLGLSRRSGEDIRVIHDGDRSDRSLFCLADVPQGALIWLMETDQESLINGAADASGQALDALGGAPALGMLVFDCAGRWIKLGPAGVEQENAEFGKRLDGVPYGGFYSTGEIARVRGALGMHHFTLVTLALA</sequence>
<dbReference type="Proteomes" id="UP000053244">
    <property type="component" value="Unassembled WGS sequence"/>
</dbReference>
<dbReference type="PANTHER" id="PTHR40252:SF2">
    <property type="entry name" value="BLR0328 PROTEIN"/>
    <property type="match status" value="1"/>
</dbReference>
<organism evidence="3 4">
    <name type="scientific">Actinoplanes awajinensis subsp. mycoplanecinus</name>
    <dbReference type="NCBI Taxonomy" id="135947"/>
    <lineage>
        <taxon>Bacteria</taxon>
        <taxon>Bacillati</taxon>
        <taxon>Actinomycetota</taxon>
        <taxon>Actinomycetes</taxon>
        <taxon>Micromonosporales</taxon>
        <taxon>Micromonosporaceae</taxon>
        <taxon>Actinoplanes</taxon>
    </lineage>
</organism>
<proteinExistence type="predicted"/>
<dbReference type="AlphaFoldDB" id="A0A101JQ81"/>
<dbReference type="SMART" id="SM01204">
    <property type="entry name" value="FIST_C"/>
    <property type="match status" value="1"/>
</dbReference>
<dbReference type="EMBL" id="LLZH01000234">
    <property type="protein sequence ID" value="KUL31022.1"/>
    <property type="molecule type" value="Genomic_DNA"/>
</dbReference>
<comment type="caution">
    <text evidence="3">The sequence shown here is derived from an EMBL/GenBank/DDBJ whole genome shotgun (WGS) entry which is preliminary data.</text>
</comment>
<evidence type="ECO:0000259" key="1">
    <source>
        <dbReference type="SMART" id="SM00897"/>
    </source>
</evidence>
<protein>
    <recommendedName>
        <fullName evidence="5">FIST domain-containing protein</fullName>
    </recommendedName>
</protein>
<feature type="domain" description="FIST C-domain" evidence="2">
    <location>
        <begin position="242"/>
        <end position="385"/>
    </location>
</feature>
<accession>A0A101JQ81</accession>
<dbReference type="PANTHER" id="PTHR40252">
    <property type="entry name" value="BLR0328 PROTEIN"/>
    <property type="match status" value="1"/>
</dbReference>
<dbReference type="Pfam" id="PF10442">
    <property type="entry name" value="FIST_C"/>
    <property type="match status" value="1"/>
</dbReference>
<feature type="domain" description="FIST" evidence="1">
    <location>
        <begin position="44"/>
        <end position="241"/>
    </location>
</feature>
<gene>
    <name evidence="3" type="ORF">ADL15_23565</name>
</gene>
<name>A0A101JQ81_9ACTN</name>
<reference evidence="3 4" key="1">
    <citation type="submission" date="2015-10" db="EMBL/GenBank/DDBJ databases">
        <authorList>
            <person name="Gilbert D.G."/>
        </authorList>
    </citation>
    <scope>NUCLEOTIDE SEQUENCE [LARGE SCALE GENOMIC DNA]</scope>
    <source>
        <strain evidence="3 4">NRRL B-16712</strain>
    </source>
</reference>
<evidence type="ECO:0000313" key="4">
    <source>
        <dbReference type="Proteomes" id="UP000053244"/>
    </source>
</evidence>
<evidence type="ECO:0000313" key="3">
    <source>
        <dbReference type="EMBL" id="KUL31022.1"/>
    </source>
</evidence>